<feature type="compositionally biased region" description="Low complexity" evidence="2">
    <location>
        <begin position="305"/>
        <end position="318"/>
    </location>
</feature>
<feature type="region of interest" description="Disordered" evidence="2">
    <location>
        <begin position="800"/>
        <end position="821"/>
    </location>
</feature>
<proteinExistence type="predicted"/>
<feature type="region of interest" description="Disordered" evidence="2">
    <location>
        <begin position="595"/>
        <end position="624"/>
    </location>
</feature>
<dbReference type="Gene3D" id="2.30.29.30">
    <property type="entry name" value="Pleckstrin-homology domain (PH domain)/Phosphotyrosine-binding domain (PTB)"/>
    <property type="match status" value="2"/>
</dbReference>
<feature type="region of interest" description="Disordered" evidence="2">
    <location>
        <begin position="1174"/>
        <end position="1210"/>
    </location>
</feature>
<feature type="compositionally biased region" description="Polar residues" evidence="2">
    <location>
        <begin position="328"/>
        <end position="337"/>
    </location>
</feature>
<feature type="compositionally biased region" description="Low complexity" evidence="2">
    <location>
        <begin position="741"/>
        <end position="775"/>
    </location>
</feature>
<feature type="compositionally biased region" description="Basic and acidic residues" evidence="2">
    <location>
        <begin position="2014"/>
        <end position="2026"/>
    </location>
</feature>
<feature type="region of interest" description="Disordered" evidence="2">
    <location>
        <begin position="933"/>
        <end position="1152"/>
    </location>
</feature>
<feature type="compositionally biased region" description="Polar residues" evidence="2">
    <location>
        <begin position="1882"/>
        <end position="1900"/>
    </location>
</feature>
<organism evidence="3 4">
    <name type="scientific">Gymnopilus dilepis</name>
    <dbReference type="NCBI Taxonomy" id="231916"/>
    <lineage>
        <taxon>Eukaryota</taxon>
        <taxon>Fungi</taxon>
        <taxon>Dikarya</taxon>
        <taxon>Basidiomycota</taxon>
        <taxon>Agaricomycotina</taxon>
        <taxon>Agaricomycetes</taxon>
        <taxon>Agaricomycetidae</taxon>
        <taxon>Agaricales</taxon>
        <taxon>Agaricineae</taxon>
        <taxon>Hymenogastraceae</taxon>
        <taxon>Gymnopilus</taxon>
    </lineage>
</organism>
<feature type="compositionally biased region" description="Basic and acidic residues" evidence="2">
    <location>
        <begin position="942"/>
        <end position="959"/>
    </location>
</feature>
<dbReference type="OrthoDB" id="5865767at2759"/>
<evidence type="ECO:0008006" key="5">
    <source>
        <dbReference type="Google" id="ProtNLM"/>
    </source>
</evidence>
<evidence type="ECO:0000313" key="4">
    <source>
        <dbReference type="Proteomes" id="UP000284706"/>
    </source>
</evidence>
<evidence type="ECO:0000313" key="3">
    <source>
        <dbReference type="EMBL" id="PPQ79219.1"/>
    </source>
</evidence>
<feature type="compositionally biased region" description="Low complexity" evidence="2">
    <location>
        <begin position="1906"/>
        <end position="1918"/>
    </location>
</feature>
<feature type="compositionally biased region" description="Polar residues" evidence="2">
    <location>
        <begin position="246"/>
        <end position="262"/>
    </location>
</feature>
<dbReference type="STRING" id="231916.A0A409WL59"/>
<reference evidence="3 4" key="1">
    <citation type="journal article" date="2018" name="Evol. Lett.">
        <title>Horizontal gene cluster transfer increased hallucinogenic mushroom diversity.</title>
        <authorList>
            <person name="Reynolds H.T."/>
            <person name="Vijayakumar V."/>
            <person name="Gluck-Thaler E."/>
            <person name="Korotkin H.B."/>
            <person name="Matheny P.B."/>
            <person name="Slot J.C."/>
        </authorList>
    </citation>
    <scope>NUCLEOTIDE SEQUENCE [LARGE SCALE GENOMIC DNA]</scope>
    <source>
        <strain evidence="3 4">SRW20</strain>
    </source>
</reference>
<feature type="compositionally biased region" description="Low complexity" evidence="2">
    <location>
        <begin position="863"/>
        <end position="878"/>
    </location>
</feature>
<comment type="caution">
    <text evidence="3">The sequence shown here is derived from an EMBL/GenBank/DDBJ whole genome shotgun (WGS) entry which is preliminary data.</text>
</comment>
<feature type="compositionally biased region" description="Polar residues" evidence="2">
    <location>
        <begin position="713"/>
        <end position="723"/>
    </location>
</feature>
<feature type="coiled-coil region" evidence="1">
    <location>
        <begin position="1458"/>
        <end position="1486"/>
    </location>
</feature>
<feature type="region of interest" description="Disordered" evidence="2">
    <location>
        <begin position="651"/>
        <end position="783"/>
    </location>
</feature>
<feature type="region of interest" description="Disordered" evidence="2">
    <location>
        <begin position="1349"/>
        <end position="1378"/>
    </location>
</feature>
<feature type="region of interest" description="Disordered" evidence="2">
    <location>
        <begin position="1240"/>
        <end position="1333"/>
    </location>
</feature>
<feature type="compositionally biased region" description="Pro residues" evidence="2">
    <location>
        <begin position="383"/>
        <end position="400"/>
    </location>
</feature>
<sequence length="2099" mass="219854">MDPVRQSASPVAFQRNKQTQRKNKLSQTILSLKGIIRIPVRKARDDGDRTAAAALQMPMPMPMSTTMSSSNRNASHPGHSRSRSSAAADALLHAPMDRDSANLNLGANMAWSASRNNPYRYTRSSTHSSWKPYMSQPMLHQPPNLGRDSTSRERDRDSSFEDEDDNDMPMPHHNLDFPYGRRNSEDVYLGVDGDGEWSSDRDHSPGGKSLLDPSAVPMPAELAKTAPKDSPGPRGHAPEKPKTAHSHTTQSTGHGVLMNSTREGLAGEGLGAVNGGFEAGSGNGRPVSSSSYSQKSGNSGGGASGESSGHGQSQGQARSQRDEALNVSDPTSRTSPPNGAPQPELEGNDDPPPKPPPAHHSPSSTSTSSPSSNAKRHTRAPSRPLPTLPPSSPTQEPEPPTIAKESNNNSTTSSAGIPVVPAAPVARVRGGGGGNANGDASRLEAGSKPNSNLIPSPNHNQPDSQNTASAAASDDYDVPPRLKFPSGTHSDDARRDDDARAHVEEGRNKFNFESDIVAGAGAGFGQVVDPRPISDSLGDIHLRAAADINSVALTGATPAIGPGVVTTGSGSSLSAISSTGAAPGVDQIFANTTTTTTSTEGARAQAPQLQPQPQHRHQKQSPDEEEAYLYQYQYQPVVAVTYASTPVLPLPPSSSASTFSASSPSSSTAPPSTLSLLGPSDTAPLAPATSASATNPNTIMTSTTMTMTRSAPAESSQHQNQNGPVYPRLHPPKLTLTTSDTPVTSASASVPTSTSTPLASSSTTSNSNFNPISTSKASGGVAPPKLKLPPPNYRFSLSFHGPSTPTGANGGGNSNTEGGEMHRARLSPSVILRRPALPLLRLPTVNLLGLGGGSGSTPGGSGTSSANATEGSSTPGGTRRTGGAGLRAMPALPIRGSSRGAGAHEEDMDMDGEDMDMDDDMEDEDMDMEEEDMDDMDDMDDEHGVRVGERPRPSFDSERTATTMSASTSEEDGSMSLSTSMSTEGVTIPTEDSVQTMATFGSGVTSSSSRPNLNSSASAAFGGYASQSQHRDQQLQHHQHQHQQHHLHPTRSHPRFHLNRSNSTHSTSSSHSSSYETALASQPSAPASPSLPSQAPSSSIPSHLASTSVLPPTPSSSTPPPSALEPYFGDPTRPLDKRFSRVPHLPRVDLGGGRGLGGLELDFASMFSAQSSIGDVKGKGRARESSEEGDVGEEVKTPTPVDPTPTARNPGAALEAMLAGMGSLSSSQAAAVAAANSTGNYNKSQSIHGLPPMSDYFQPHPHPREGEDVRRAVSSDRTHSTGQTATTSATRGAILSPSRTPRPGDVLSSSTSHSNPSSVSISDSNASSSLSGMGKGVDGVKGLGSVQAGVQQARAASDNTSSASVTPGPHPSSKRRSAAYNVHGKELAVPSMPPLPSRMSASFSTHGGGVLSLSSSGIGAGPPSPSLVALGGGGIGSISQHPGMYRRASRSLVDVAGLERKERMIREEMLMEEQEEEERRRRIERRASKAAVRVSAIGLVQQIGEDVKEEGDVEGEQIKTPVAVPRQPSKALLEPHDVLQHSADGVLENVDNNANKRISMAPAYDAISHPLRRRRSMPTFTAASAPPPYPDLFPHHHHPGLSKTLRIQPREEEGQEKLPPYTNDIYLRAIMPRKMEFSAPGVQAKDRKWRRVLCVLEGTVFKVYKVPAGKGVSVIGEWWESKVGAGDVSMGGSDRTSSFNTGRDRGRDGSFGSGRVEGGSNVVGIRASLAAQQRAERHWERERERELARARKSGEVADEEESDAPSPIEAAANVASPISPQSQVQPPTPTSGTSHSSGNGTGHSHHHHHIFGHHHHSESGSHHHLGALIPATKSALNLAVALLKPGSSSASRHSRSNSDVVPHSPLAAPRSPRASLNIPRPSENNGGSSGRVTPTSTYSLSVHGHGSVISPGMGSSSSRAPTPNGTSSMFGGRSQSNSMSRPSTPATSVSNGSASASGAASQSLQSPHPSSIASSQQTSSAPPSSTRSGFRVGAGSMGGGNSSSHAGYQSRVRNNREREKEKEKQKPAVGADECPEPNEADLIRAYTMQHAESGLGNDYVKRKNVIRVRLEGEQFLLQAKDVDSVIAWIEVSLGLLSWL</sequence>
<feature type="compositionally biased region" description="Low complexity" evidence="2">
    <location>
        <begin position="1061"/>
        <end position="1110"/>
    </location>
</feature>
<keyword evidence="4" id="KW-1185">Reference proteome</keyword>
<name>A0A409WL59_9AGAR</name>
<feature type="compositionally biased region" description="Basic residues" evidence="2">
    <location>
        <begin position="1037"/>
        <end position="1058"/>
    </location>
</feature>
<feature type="compositionally biased region" description="Basic and acidic residues" evidence="2">
    <location>
        <begin position="1176"/>
        <end position="1186"/>
    </location>
</feature>
<evidence type="ECO:0000256" key="2">
    <source>
        <dbReference type="SAM" id="MobiDB-lite"/>
    </source>
</evidence>
<feature type="region of interest" description="Disordered" evidence="2">
    <location>
        <begin position="851"/>
        <end position="921"/>
    </location>
</feature>
<feature type="region of interest" description="Disordered" evidence="2">
    <location>
        <begin position="60"/>
        <end position="86"/>
    </location>
</feature>
<feature type="compositionally biased region" description="Polar residues" evidence="2">
    <location>
        <begin position="404"/>
        <end position="415"/>
    </location>
</feature>
<feature type="compositionally biased region" description="Polar residues" evidence="2">
    <location>
        <begin position="1280"/>
        <end position="1290"/>
    </location>
</feature>
<feature type="compositionally biased region" description="Polar residues" evidence="2">
    <location>
        <begin position="975"/>
        <end position="1005"/>
    </location>
</feature>
<feature type="region of interest" description="Disordered" evidence="2">
    <location>
        <begin position="117"/>
        <end position="508"/>
    </location>
</feature>
<feature type="compositionally biased region" description="Low complexity" evidence="2">
    <location>
        <begin position="288"/>
        <end position="297"/>
    </location>
</feature>
<feature type="compositionally biased region" description="Low complexity" evidence="2">
    <location>
        <begin position="1946"/>
        <end position="1988"/>
    </location>
</feature>
<dbReference type="InParanoid" id="A0A409WL59"/>
<feature type="compositionally biased region" description="Low complexity" evidence="2">
    <location>
        <begin position="419"/>
        <end position="428"/>
    </location>
</feature>
<protein>
    <recommendedName>
        <fullName evidence="5">PH domain-containing protein</fullName>
    </recommendedName>
</protein>
<feature type="region of interest" description="Disordered" evidence="2">
    <location>
        <begin position="1"/>
        <end position="25"/>
    </location>
</feature>
<dbReference type="PANTHER" id="PTHR37283">
    <property type="entry name" value="PH DOMAIN-CONTAINING PROTEIN YHR131C"/>
    <property type="match status" value="1"/>
</dbReference>
<feature type="compositionally biased region" description="Low complexity" evidence="2">
    <location>
        <begin position="1776"/>
        <end position="1798"/>
    </location>
</feature>
<feature type="compositionally biased region" description="Basic and acidic residues" evidence="2">
    <location>
        <begin position="489"/>
        <end position="508"/>
    </location>
</feature>
<feature type="region of interest" description="Disordered" evidence="2">
    <location>
        <begin position="1734"/>
        <end position="1823"/>
    </location>
</feature>
<dbReference type="PANTHER" id="PTHR37283:SF1">
    <property type="entry name" value="PH DOMAIN-CONTAINING PROTEIN YHR131C"/>
    <property type="match status" value="1"/>
</dbReference>
<dbReference type="Proteomes" id="UP000284706">
    <property type="component" value="Unassembled WGS sequence"/>
</dbReference>
<feature type="compositionally biased region" description="Acidic residues" evidence="2">
    <location>
        <begin position="906"/>
        <end position="921"/>
    </location>
</feature>
<dbReference type="InterPro" id="IPR011993">
    <property type="entry name" value="PH-like_dom_sf"/>
</dbReference>
<feature type="compositionally biased region" description="Basic and acidic residues" evidence="2">
    <location>
        <begin position="1734"/>
        <end position="1755"/>
    </location>
</feature>
<feature type="compositionally biased region" description="Polar residues" evidence="2">
    <location>
        <begin position="117"/>
        <end position="129"/>
    </location>
</feature>
<feature type="compositionally biased region" description="Gly residues" evidence="2">
    <location>
        <begin position="266"/>
        <end position="283"/>
    </location>
</feature>
<feature type="compositionally biased region" description="Low complexity" evidence="2">
    <location>
        <begin position="651"/>
        <end position="708"/>
    </location>
</feature>
<evidence type="ECO:0000256" key="1">
    <source>
        <dbReference type="SAM" id="Coils"/>
    </source>
</evidence>
<dbReference type="SUPFAM" id="SSF50729">
    <property type="entry name" value="PH domain-like"/>
    <property type="match status" value="1"/>
</dbReference>
<feature type="compositionally biased region" description="Low complexity" evidence="2">
    <location>
        <begin position="360"/>
        <end position="373"/>
    </location>
</feature>
<gene>
    <name evidence="3" type="ORF">CVT26_000668</name>
</gene>
<keyword evidence="1" id="KW-0175">Coiled coil</keyword>
<feature type="compositionally biased region" description="Basic and acidic residues" evidence="2">
    <location>
        <begin position="149"/>
        <end position="159"/>
    </location>
</feature>
<feature type="region of interest" description="Disordered" evidence="2">
    <location>
        <begin position="1686"/>
        <end position="1719"/>
    </location>
</feature>
<feature type="region of interest" description="Disordered" evidence="2">
    <location>
        <begin position="1847"/>
        <end position="2037"/>
    </location>
</feature>
<feature type="compositionally biased region" description="Low complexity" evidence="2">
    <location>
        <begin position="595"/>
        <end position="613"/>
    </location>
</feature>
<feature type="compositionally biased region" description="Gly residues" evidence="2">
    <location>
        <begin position="851"/>
        <end position="862"/>
    </location>
</feature>
<feature type="compositionally biased region" description="Polar residues" evidence="2">
    <location>
        <begin position="1919"/>
        <end position="1945"/>
    </location>
</feature>
<feature type="compositionally biased region" description="Basic and acidic residues" evidence="2">
    <location>
        <begin position="1262"/>
        <end position="1279"/>
    </location>
</feature>
<accession>A0A409WL59</accession>
<feature type="compositionally biased region" description="Basic residues" evidence="2">
    <location>
        <begin position="1803"/>
        <end position="1816"/>
    </location>
</feature>
<feature type="compositionally biased region" description="Low complexity" evidence="2">
    <location>
        <begin position="1006"/>
        <end position="1028"/>
    </location>
</feature>
<feature type="compositionally biased region" description="Pro residues" evidence="2">
    <location>
        <begin position="1111"/>
        <end position="1123"/>
    </location>
</feature>
<dbReference type="EMBL" id="NHYE01005014">
    <property type="protein sequence ID" value="PPQ79219.1"/>
    <property type="molecule type" value="Genomic_DNA"/>
</dbReference>
<feature type="compositionally biased region" description="Polar residues" evidence="2">
    <location>
        <begin position="448"/>
        <end position="470"/>
    </location>
</feature>
<feature type="compositionally biased region" description="Low complexity" evidence="2">
    <location>
        <begin position="1308"/>
        <end position="1331"/>
    </location>
</feature>